<accession>A0A0E9S8K3</accession>
<evidence type="ECO:0000313" key="1">
    <source>
        <dbReference type="EMBL" id="JAH37606.1"/>
    </source>
</evidence>
<reference evidence="1" key="1">
    <citation type="submission" date="2014-11" db="EMBL/GenBank/DDBJ databases">
        <authorList>
            <person name="Amaro Gonzalez C."/>
        </authorList>
    </citation>
    <scope>NUCLEOTIDE SEQUENCE</scope>
</reference>
<organism evidence="1">
    <name type="scientific">Anguilla anguilla</name>
    <name type="common">European freshwater eel</name>
    <name type="synonym">Muraena anguilla</name>
    <dbReference type="NCBI Taxonomy" id="7936"/>
    <lineage>
        <taxon>Eukaryota</taxon>
        <taxon>Metazoa</taxon>
        <taxon>Chordata</taxon>
        <taxon>Craniata</taxon>
        <taxon>Vertebrata</taxon>
        <taxon>Euteleostomi</taxon>
        <taxon>Actinopterygii</taxon>
        <taxon>Neopterygii</taxon>
        <taxon>Teleostei</taxon>
        <taxon>Anguilliformes</taxon>
        <taxon>Anguillidae</taxon>
        <taxon>Anguilla</taxon>
    </lineage>
</organism>
<dbReference type="EMBL" id="GBXM01070971">
    <property type="protein sequence ID" value="JAH37606.1"/>
    <property type="molecule type" value="Transcribed_RNA"/>
</dbReference>
<dbReference type="AlphaFoldDB" id="A0A0E9S8K3"/>
<protein>
    <submittedName>
        <fullName evidence="1">Uncharacterized protein</fullName>
    </submittedName>
</protein>
<proteinExistence type="predicted"/>
<name>A0A0E9S8K3_ANGAN</name>
<reference evidence="1" key="2">
    <citation type="journal article" date="2015" name="Fish Shellfish Immunol.">
        <title>Early steps in the European eel (Anguilla anguilla)-Vibrio vulnificus interaction in the gills: Role of the RtxA13 toxin.</title>
        <authorList>
            <person name="Callol A."/>
            <person name="Pajuelo D."/>
            <person name="Ebbesson L."/>
            <person name="Teles M."/>
            <person name="MacKenzie S."/>
            <person name="Amaro C."/>
        </authorList>
    </citation>
    <scope>NUCLEOTIDE SEQUENCE</scope>
</reference>
<sequence>MNYLYSAFFLKGHCHKAALQRSGAKAP</sequence>